<dbReference type="InterPro" id="IPR036866">
    <property type="entry name" value="RibonucZ/Hydroxyglut_hydro"/>
</dbReference>
<dbReference type="CDD" id="cd00009">
    <property type="entry name" value="AAA"/>
    <property type="match status" value="1"/>
</dbReference>
<dbReference type="Gene3D" id="3.60.15.10">
    <property type="entry name" value="Ribonuclease Z/Hydroxyacylglutathione hydrolase-like"/>
    <property type="match status" value="1"/>
</dbReference>
<gene>
    <name evidence="2" type="ORF">F0A17_16920</name>
</gene>
<dbReference type="AlphaFoldDB" id="A0A7V7KFR4"/>
<dbReference type="Gene3D" id="3.40.50.300">
    <property type="entry name" value="P-loop containing nucleotide triphosphate hydrolases"/>
    <property type="match status" value="1"/>
</dbReference>
<comment type="caution">
    <text evidence="2">The sequence shown here is derived from an EMBL/GenBank/DDBJ whole genome shotgun (WGS) entry which is preliminary data.</text>
</comment>
<dbReference type="PANTHER" id="PTHR46018:SF7">
    <property type="entry name" value="RIBONUCLEASE Z"/>
    <property type="match status" value="1"/>
</dbReference>
<dbReference type="InterPro" id="IPR001279">
    <property type="entry name" value="Metallo-B-lactamas"/>
</dbReference>
<name>A0A7V7KFR4_9GAMM</name>
<dbReference type="Pfam" id="PF16575">
    <property type="entry name" value="CLP1_P"/>
    <property type="match status" value="1"/>
</dbReference>
<dbReference type="InterPro" id="IPR003593">
    <property type="entry name" value="AAA+_ATPase"/>
</dbReference>
<feature type="domain" description="AAA+ ATPase" evidence="1">
    <location>
        <begin position="96"/>
        <end position="482"/>
    </location>
</feature>
<dbReference type="SMART" id="SM00382">
    <property type="entry name" value="AAA"/>
    <property type="match status" value="1"/>
</dbReference>
<reference evidence="2 3" key="1">
    <citation type="submission" date="2019-08" db="EMBL/GenBank/DDBJ databases">
        <title>Bioinformatics analysis of the strain L3 and L5.</title>
        <authorList>
            <person name="Li X."/>
        </authorList>
    </citation>
    <scope>NUCLEOTIDE SEQUENCE [LARGE SCALE GENOMIC DNA]</scope>
    <source>
        <strain evidence="2 3">L5</strain>
    </source>
</reference>
<dbReference type="EMBL" id="VTPY01000006">
    <property type="protein sequence ID" value="KAA0010883.1"/>
    <property type="molecule type" value="Genomic_DNA"/>
</dbReference>
<sequence length="736" mass="79924">MPPARVTPASCCTALTKVRPMRPATPTMAIRVMRTPQRLGLGSRGSIPEQRPARPRAWARRALSPTLGIAICQARNAMSMSPELSRDPPLLELLGRHSRVLLTGPPGSGKTTLARSVAARLAERGEVCHCLAADPGLPGFGPPGAVCLGRWDPQLGESGDWRLEAIEALASLDGSRFRLPLVEAVRRLAKRIEAGPLLIDAPGVERGVGGAELLLALAGAGRADAVVRLAPEGEQDPYPDERALLQLERLNLPAAAAARHPGRQQRTQRRTAAWDCYLVTATERELDLTMLPIVGTPPPRNAMTAWQGRQVGLLDADGRTLAMGEVFALEGERLRLRAPLSISPPRALVVRDAVRRPDGQLGTARPFRAAPPIAPDDDPALSLALHGTQEGPQPTLRLGGLRATLVNGIFGDPLLHLRLRHLKRSLLFDLGDPGRLSARLAHQVSDVFISHAHFDHIGGFLWLLRSRIGDYTPCRIYGPPGLAGHLDGLMRGILWDRVGEKAPRFEVFELHGERLAPYRLMAGQPMKALSPRDVDDGVLHQELGFCVRAVTLDHGTPVLAFAFEPDIQVKVRKERLEANGWPPGPWLGELKQRVLAGDDEAEVALPGGSRRPAAELAERLLFSQPGQRLVYATDFGDTPANRERLLALAQGAEVLLCEASFREDQIEQARRTGHLTARACGEIAAAADVGRLVPFHFSRRHAEDAHALYAEIRAYFPRLAATLGNAPGPWDEDEDA</sequence>
<dbReference type="Pfam" id="PF00753">
    <property type="entry name" value="Lactamase_B"/>
    <property type="match status" value="1"/>
</dbReference>
<evidence type="ECO:0000313" key="3">
    <source>
        <dbReference type="Proteomes" id="UP000486760"/>
    </source>
</evidence>
<evidence type="ECO:0000313" key="2">
    <source>
        <dbReference type="EMBL" id="KAA0010883.1"/>
    </source>
</evidence>
<dbReference type="SUPFAM" id="SSF56281">
    <property type="entry name" value="Metallo-hydrolase/oxidoreductase"/>
    <property type="match status" value="1"/>
</dbReference>
<dbReference type="SUPFAM" id="SSF52540">
    <property type="entry name" value="P-loop containing nucleoside triphosphate hydrolases"/>
    <property type="match status" value="1"/>
</dbReference>
<dbReference type="InterPro" id="IPR027417">
    <property type="entry name" value="P-loop_NTPase"/>
</dbReference>
<keyword evidence="2" id="KW-0378">Hydrolase</keyword>
<dbReference type="PANTHER" id="PTHR46018">
    <property type="entry name" value="ZINC PHOSPHODIESTERASE ELAC PROTEIN 1"/>
    <property type="match status" value="1"/>
</dbReference>
<dbReference type="GO" id="GO:0042781">
    <property type="term" value="F:3'-tRNA processing endoribonuclease activity"/>
    <property type="evidence" value="ECO:0007669"/>
    <property type="project" value="TreeGrafter"/>
</dbReference>
<dbReference type="PRINTS" id="PR00830">
    <property type="entry name" value="ENDOLAPTASE"/>
</dbReference>
<keyword evidence="3" id="KW-1185">Reference proteome</keyword>
<dbReference type="Pfam" id="PF12706">
    <property type="entry name" value="Lactamase_B_2"/>
    <property type="match status" value="1"/>
</dbReference>
<proteinExistence type="predicted"/>
<organism evidence="2 3">
    <name type="scientific">Billgrantia pellis</name>
    <dbReference type="NCBI Taxonomy" id="2606936"/>
    <lineage>
        <taxon>Bacteria</taxon>
        <taxon>Pseudomonadati</taxon>
        <taxon>Pseudomonadota</taxon>
        <taxon>Gammaproteobacteria</taxon>
        <taxon>Oceanospirillales</taxon>
        <taxon>Halomonadaceae</taxon>
        <taxon>Billgrantia</taxon>
    </lineage>
</organism>
<accession>A0A7V7KFR4</accession>
<dbReference type="InterPro" id="IPR032319">
    <property type="entry name" value="CLP1_P"/>
</dbReference>
<evidence type="ECO:0000259" key="1">
    <source>
        <dbReference type="SMART" id="SM00382"/>
    </source>
</evidence>
<dbReference type="Proteomes" id="UP000486760">
    <property type="component" value="Unassembled WGS sequence"/>
</dbReference>
<protein>
    <submittedName>
        <fullName evidence="2">MBL fold metallo-hydrolase</fullName>
    </submittedName>
</protein>